<feature type="compositionally biased region" description="Basic and acidic residues" evidence="1">
    <location>
        <begin position="61"/>
        <end position="78"/>
    </location>
</feature>
<feature type="compositionally biased region" description="Pro residues" evidence="1">
    <location>
        <begin position="171"/>
        <end position="181"/>
    </location>
</feature>
<evidence type="ECO:0000256" key="1">
    <source>
        <dbReference type="SAM" id="MobiDB-lite"/>
    </source>
</evidence>
<reference evidence="2 3" key="1">
    <citation type="journal article" date="2023" name="Sci. Data">
        <title>Genome assembly of the Korean intertidal mud-creeper Batillaria attramentaria.</title>
        <authorList>
            <person name="Patra A.K."/>
            <person name="Ho P.T."/>
            <person name="Jun S."/>
            <person name="Lee S.J."/>
            <person name="Kim Y."/>
            <person name="Won Y.J."/>
        </authorList>
    </citation>
    <scope>NUCLEOTIDE SEQUENCE [LARGE SCALE GENOMIC DNA]</scope>
    <source>
        <strain evidence="2">Wonlab-2016</strain>
    </source>
</reference>
<feature type="region of interest" description="Disordered" evidence="1">
    <location>
        <begin position="60"/>
        <end position="82"/>
    </location>
</feature>
<evidence type="ECO:0000313" key="3">
    <source>
        <dbReference type="Proteomes" id="UP001519460"/>
    </source>
</evidence>
<dbReference type="AlphaFoldDB" id="A0ABD0LHY3"/>
<keyword evidence="3" id="KW-1185">Reference proteome</keyword>
<dbReference type="Proteomes" id="UP001519460">
    <property type="component" value="Unassembled WGS sequence"/>
</dbReference>
<dbReference type="EMBL" id="JACVVK020000046">
    <property type="protein sequence ID" value="KAK7499085.1"/>
    <property type="molecule type" value="Genomic_DNA"/>
</dbReference>
<sequence>MSSSATVMTCSDLVQARQDYFAYPWTVQTYRPTKPIDFGYRPGQIKPPSAATAPPFAYYTSKDDGHHRKGENRLKVDKPPPFSAPVKPVLAPLLSAKPSDRRLRRVDRRKLAAAPALMTVPEDDVSPYDSVSQVMMSGPWPRFDPDSLRLRTVDEPVRARVQSELRYASPNPAPSTPPPRPLRTTDGFPQTPTRIFKGEYVDPPLSYSKWQSTNPNNFVSDNGQKYQYDIKYGKLALDGSRKVKTV</sequence>
<feature type="region of interest" description="Disordered" evidence="1">
    <location>
        <begin position="164"/>
        <end position="188"/>
    </location>
</feature>
<protein>
    <submittedName>
        <fullName evidence="2">Uncharacterized protein</fullName>
    </submittedName>
</protein>
<evidence type="ECO:0000313" key="2">
    <source>
        <dbReference type="EMBL" id="KAK7499085.1"/>
    </source>
</evidence>
<comment type="caution">
    <text evidence="2">The sequence shown here is derived from an EMBL/GenBank/DDBJ whole genome shotgun (WGS) entry which is preliminary data.</text>
</comment>
<accession>A0ABD0LHY3</accession>
<name>A0ABD0LHY3_9CAEN</name>
<gene>
    <name evidence="2" type="ORF">BaRGS_00009632</name>
</gene>
<organism evidence="2 3">
    <name type="scientific">Batillaria attramentaria</name>
    <dbReference type="NCBI Taxonomy" id="370345"/>
    <lineage>
        <taxon>Eukaryota</taxon>
        <taxon>Metazoa</taxon>
        <taxon>Spiralia</taxon>
        <taxon>Lophotrochozoa</taxon>
        <taxon>Mollusca</taxon>
        <taxon>Gastropoda</taxon>
        <taxon>Caenogastropoda</taxon>
        <taxon>Sorbeoconcha</taxon>
        <taxon>Cerithioidea</taxon>
        <taxon>Batillariidae</taxon>
        <taxon>Batillaria</taxon>
    </lineage>
</organism>
<proteinExistence type="predicted"/>